<evidence type="ECO:0000313" key="2">
    <source>
        <dbReference type="EMBL" id="UYV69931.1"/>
    </source>
</evidence>
<sequence length="130" mass="15136">MQGLWDSLTMMALIETNTSWRWRLDAAWDLGINLFVSTARLIRMDNKIEQHVCLKFCFRIGKSASESFALLQEAFGENSLKRSTFEWIKRFNDDRTSVEDDTREMSEETGVSFGICRSIFHDDLGLKRQS</sequence>
<name>A0ABY6KP05_9ARAC</name>
<gene>
    <name evidence="2" type="ORF">LAZ67_7001250</name>
</gene>
<dbReference type="Gene3D" id="1.10.10.1450">
    <property type="match status" value="1"/>
</dbReference>
<accession>A0ABY6KP05</accession>
<evidence type="ECO:0000259" key="1">
    <source>
        <dbReference type="Pfam" id="PF17906"/>
    </source>
</evidence>
<dbReference type="EMBL" id="CP092869">
    <property type="protein sequence ID" value="UYV69931.1"/>
    <property type="molecule type" value="Genomic_DNA"/>
</dbReference>
<dbReference type="Proteomes" id="UP001235939">
    <property type="component" value="Chromosome 07"/>
</dbReference>
<feature type="domain" description="Mos1 transposase HTH" evidence="1">
    <location>
        <begin position="51"/>
        <end position="92"/>
    </location>
</feature>
<evidence type="ECO:0000313" key="3">
    <source>
        <dbReference type="Proteomes" id="UP001235939"/>
    </source>
</evidence>
<proteinExistence type="predicted"/>
<reference evidence="2 3" key="1">
    <citation type="submission" date="2022-01" db="EMBL/GenBank/DDBJ databases">
        <title>A chromosomal length assembly of Cordylochernes scorpioides.</title>
        <authorList>
            <person name="Zeh D."/>
            <person name="Zeh J."/>
        </authorList>
    </citation>
    <scope>NUCLEOTIDE SEQUENCE [LARGE SCALE GENOMIC DNA]</scope>
    <source>
        <strain evidence="2">IN4F17</strain>
        <tissue evidence="2">Whole Body</tissue>
    </source>
</reference>
<protein>
    <recommendedName>
        <fullName evidence="1">Mos1 transposase HTH domain-containing protein</fullName>
    </recommendedName>
</protein>
<organism evidence="2 3">
    <name type="scientific">Cordylochernes scorpioides</name>
    <dbReference type="NCBI Taxonomy" id="51811"/>
    <lineage>
        <taxon>Eukaryota</taxon>
        <taxon>Metazoa</taxon>
        <taxon>Ecdysozoa</taxon>
        <taxon>Arthropoda</taxon>
        <taxon>Chelicerata</taxon>
        <taxon>Arachnida</taxon>
        <taxon>Pseudoscorpiones</taxon>
        <taxon>Cheliferoidea</taxon>
        <taxon>Chernetidae</taxon>
        <taxon>Cordylochernes</taxon>
    </lineage>
</organism>
<dbReference type="InterPro" id="IPR041426">
    <property type="entry name" value="Mos1_HTH"/>
</dbReference>
<dbReference type="Pfam" id="PF17906">
    <property type="entry name" value="HTH_48"/>
    <property type="match status" value="1"/>
</dbReference>
<keyword evidence="3" id="KW-1185">Reference proteome</keyword>